<evidence type="ECO:0000313" key="1">
    <source>
        <dbReference type="EMBL" id="CAD7603057.1"/>
    </source>
</evidence>
<reference evidence="1" key="1">
    <citation type="submission" date="2020-11" db="EMBL/GenBank/DDBJ databases">
        <authorList>
            <person name="Tran Van P."/>
        </authorList>
    </citation>
    <scope>NUCLEOTIDE SEQUENCE</scope>
</reference>
<gene>
    <name evidence="1" type="ORF">TGEB3V08_LOCUS8614</name>
</gene>
<sequence>MCGFDAPYTRLPVWLINNRHLSPHKRLTLANYFLSPPSNHFPYKRSVKSIRNEEKSLFKKEGTLKLSLILKSPKHSQIIQQITQISDYIPFTTK</sequence>
<proteinExistence type="predicted"/>
<name>A0A7R9K604_TIMGE</name>
<organism evidence="1">
    <name type="scientific">Timema genevievae</name>
    <name type="common">Walking stick</name>
    <dbReference type="NCBI Taxonomy" id="629358"/>
    <lineage>
        <taxon>Eukaryota</taxon>
        <taxon>Metazoa</taxon>
        <taxon>Ecdysozoa</taxon>
        <taxon>Arthropoda</taxon>
        <taxon>Hexapoda</taxon>
        <taxon>Insecta</taxon>
        <taxon>Pterygota</taxon>
        <taxon>Neoptera</taxon>
        <taxon>Polyneoptera</taxon>
        <taxon>Phasmatodea</taxon>
        <taxon>Timematodea</taxon>
        <taxon>Timematoidea</taxon>
        <taxon>Timematidae</taxon>
        <taxon>Timema</taxon>
    </lineage>
</organism>
<accession>A0A7R9K604</accession>
<protein>
    <submittedName>
        <fullName evidence="1">Uncharacterized protein</fullName>
    </submittedName>
</protein>
<dbReference type="AlphaFoldDB" id="A0A7R9K604"/>
<dbReference type="EMBL" id="OE843405">
    <property type="protein sequence ID" value="CAD7603057.1"/>
    <property type="molecule type" value="Genomic_DNA"/>
</dbReference>